<protein>
    <submittedName>
        <fullName evidence="1">Uncharacterized protein</fullName>
    </submittedName>
</protein>
<name>F6HPP9_VITVI</name>
<dbReference type="AlphaFoldDB" id="F6HPP9"/>
<sequence>MEAMLKMVETWQCMMFLALYQGSKSRSRPVRLGRVISASTMAGTGPIPELE</sequence>
<dbReference type="InParanoid" id="F6HPP9"/>
<gene>
    <name evidence="1" type="ordered locus">VIT_01s0026g02670</name>
</gene>
<dbReference type="PaxDb" id="29760-VIT_01s0026g02670.t01"/>
<evidence type="ECO:0000313" key="2">
    <source>
        <dbReference type="Proteomes" id="UP000009183"/>
    </source>
</evidence>
<keyword evidence="2" id="KW-1185">Reference proteome</keyword>
<accession>F6HPP9</accession>
<organism evidence="1 2">
    <name type="scientific">Vitis vinifera</name>
    <name type="common">Grape</name>
    <dbReference type="NCBI Taxonomy" id="29760"/>
    <lineage>
        <taxon>Eukaryota</taxon>
        <taxon>Viridiplantae</taxon>
        <taxon>Streptophyta</taxon>
        <taxon>Embryophyta</taxon>
        <taxon>Tracheophyta</taxon>
        <taxon>Spermatophyta</taxon>
        <taxon>Magnoliopsida</taxon>
        <taxon>eudicotyledons</taxon>
        <taxon>Gunneridae</taxon>
        <taxon>Pentapetalae</taxon>
        <taxon>rosids</taxon>
        <taxon>Vitales</taxon>
        <taxon>Vitaceae</taxon>
        <taxon>Viteae</taxon>
        <taxon>Vitis</taxon>
    </lineage>
</organism>
<proteinExistence type="predicted"/>
<reference evidence="2" key="1">
    <citation type="journal article" date="2007" name="Nature">
        <title>The grapevine genome sequence suggests ancestral hexaploidization in major angiosperm phyla.</title>
        <authorList>
            <consortium name="The French-Italian Public Consortium for Grapevine Genome Characterization."/>
            <person name="Jaillon O."/>
            <person name="Aury J.-M."/>
            <person name="Noel B."/>
            <person name="Policriti A."/>
            <person name="Clepet C."/>
            <person name="Casagrande A."/>
            <person name="Choisne N."/>
            <person name="Aubourg S."/>
            <person name="Vitulo N."/>
            <person name="Jubin C."/>
            <person name="Vezzi A."/>
            <person name="Legeai F."/>
            <person name="Hugueney P."/>
            <person name="Dasilva C."/>
            <person name="Horner D."/>
            <person name="Mica E."/>
            <person name="Jublot D."/>
            <person name="Poulain J."/>
            <person name="Bruyere C."/>
            <person name="Billault A."/>
            <person name="Segurens B."/>
            <person name="Gouyvenoux M."/>
            <person name="Ugarte E."/>
            <person name="Cattonaro F."/>
            <person name="Anthouard V."/>
            <person name="Vico V."/>
            <person name="Del Fabbro C."/>
            <person name="Alaux M."/>
            <person name="Di Gaspero G."/>
            <person name="Dumas V."/>
            <person name="Felice N."/>
            <person name="Paillard S."/>
            <person name="Juman I."/>
            <person name="Moroldo M."/>
            <person name="Scalabrin S."/>
            <person name="Canaguier A."/>
            <person name="Le Clainche I."/>
            <person name="Malacrida G."/>
            <person name="Durand E."/>
            <person name="Pesole G."/>
            <person name="Laucou V."/>
            <person name="Chatelet P."/>
            <person name="Merdinoglu D."/>
            <person name="Delledonne M."/>
            <person name="Pezzotti M."/>
            <person name="Lecharny A."/>
            <person name="Scarpelli C."/>
            <person name="Artiguenave F."/>
            <person name="Pe M.E."/>
            <person name="Valle G."/>
            <person name="Morgante M."/>
            <person name="Caboche M."/>
            <person name="Adam-Blondon A.-F."/>
            <person name="Weissenbach J."/>
            <person name="Quetier F."/>
            <person name="Wincker P."/>
        </authorList>
    </citation>
    <scope>NUCLEOTIDE SEQUENCE [LARGE SCALE GENOMIC DNA]</scope>
    <source>
        <strain evidence="2">cv. Pinot noir / PN40024</strain>
    </source>
</reference>
<dbReference type="EMBL" id="FN596002">
    <property type="protein sequence ID" value="CCB56530.1"/>
    <property type="molecule type" value="Genomic_DNA"/>
</dbReference>
<evidence type="ECO:0000313" key="1">
    <source>
        <dbReference type="EMBL" id="CCB56530.1"/>
    </source>
</evidence>
<dbReference type="Proteomes" id="UP000009183">
    <property type="component" value="Chromosome 1"/>
</dbReference>
<dbReference type="HOGENOM" id="CLU_3110303_0_0_1"/>